<protein>
    <recommendedName>
        <fullName evidence="5">Integral membrane protein</fullName>
    </recommendedName>
</protein>
<organism evidence="3 4">
    <name type="scientific">Microvirga lotononidis</name>
    <dbReference type="NCBI Taxonomy" id="864069"/>
    <lineage>
        <taxon>Bacteria</taxon>
        <taxon>Pseudomonadati</taxon>
        <taxon>Pseudomonadota</taxon>
        <taxon>Alphaproteobacteria</taxon>
        <taxon>Hyphomicrobiales</taxon>
        <taxon>Methylobacteriaceae</taxon>
        <taxon>Microvirga</taxon>
    </lineage>
</organism>
<name>I4YUD8_9HYPH</name>
<dbReference type="AlphaFoldDB" id="I4YUD8"/>
<dbReference type="OrthoDB" id="8479270at2"/>
<evidence type="ECO:0008006" key="5">
    <source>
        <dbReference type="Google" id="ProtNLM"/>
    </source>
</evidence>
<accession>I4YUD8</accession>
<feature type="signal peptide" evidence="2">
    <location>
        <begin position="1"/>
        <end position="19"/>
    </location>
</feature>
<dbReference type="Proteomes" id="UP000003947">
    <property type="component" value="Unassembled WGS sequence"/>
</dbReference>
<reference evidence="3 4" key="1">
    <citation type="submission" date="2012-02" db="EMBL/GenBank/DDBJ databases">
        <title>Improved High-Quality Draft sequence of Microvirga sp. WSM3557.</title>
        <authorList>
            <consortium name="US DOE Joint Genome Institute"/>
            <person name="Lucas S."/>
            <person name="Han J."/>
            <person name="Lapidus A."/>
            <person name="Cheng J.-F."/>
            <person name="Goodwin L."/>
            <person name="Pitluck S."/>
            <person name="Peters L."/>
            <person name="Zhang X."/>
            <person name="Detter J.C."/>
            <person name="Han C."/>
            <person name="Tapia R."/>
            <person name="Land M."/>
            <person name="Hauser L."/>
            <person name="Kyrpides N."/>
            <person name="Ivanova N."/>
            <person name="Pagani I."/>
            <person name="Brau L."/>
            <person name="Yates R."/>
            <person name="O'Hara G."/>
            <person name="Rui T."/>
            <person name="Howieson J."/>
            <person name="Reeve W."/>
            <person name="Woyke T."/>
        </authorList>
    </citation>
    <scope>NUCLEOTIDE SEQUENCE [LARGE SCALE GENOMIC DNA]</scope>
    <source>
        <strain evidence="3 4">WSM3557</strain>
    </source>
</reference>
<gene>
    <name evidence="3" type="ORF">MicloDRAFT_00041480</name>
</gene>
<dbReference type="PATRIC" id="fig|864069.3.peg.4495"/>
<sequence precursor="true">MVQIVLALIAMGLASPAQAHDIYSHLLDSWGNSCCSEQDCRPAPYRVTPTGVQMLVDGEWVEVPGYTIQYRSLLGDAGQTGGGHWCGRAYQRVDNSVFHVTQCAVLPPSTAGLSSSPAWSDPKAMGGEGRSAEP</sequence>
<dbReference type="RefSeq" id="WP_009763630.1">
    <property type="nucleotide sequence ID" value="NZ_CP141048.1"/>
</dbReference>
<feature type="chain" id="PRO_5003699204" description="Integral membrane protein" evidence="2">
    <location>
        <begin position="20"/>
        <end position="134"/>
    </location>
</feature>
<feature type="region of interest" description="Disordered" evidence="1">
    <location>
        <begin position="108"/>
        <end position="134"/>
    </location>
</feature>
<proteinExistence type="predicted"/>
<evidence type="ECO:0000313" key="3">
    <source>
        <dbReference type="EMBL" id="EIM27580.1"/>
    </source>
</evidence>
<keyword evidence="2" id="KW-0732">Signal</keyword>
<dbReference type="EMBL" id="JH660645">
    <property type="protein sequence ID" value="EIM27580.1"/>
    <property type="molecule type" value="Genomic_DNA"/>
</dbReference>
<dbReference type="HOGENOM" id="CLU_1893799_0_0_5"/>
<keyword evidence="4" id="KW-1185">Reference proteome</keyword>
<evidence type="ECO:0000256" key="1">
    <source>
        <dbReference type="SAM" id="MobiDB-lite"/>
    </source>
</evidence>
<evidence type="ECO:0000256" key="2">
    <source>
        <dbReference type="SAM" id="SignalP"/>
    </source>
</evidence>
<evidence type="ECO:0000313" key="4">
    <source>
        <dbReference type="Proteomes" id="UP000003947"/>
    </source>
</evidence>